<dbReference type="Pfam" id="PF11306">
    <property type="entry name" value="DUF3108"/>
    <property type="match status" value="1"/>
</dbReference>
<dbReference type="STRING" id="144026.SAMN04488568_101328"/>
<dbReference type="RefSeq" id="WP_176780198.1">
    <property type="nucleotide sequence ID" value="NZ_FNHG01000001.1"/>
</dbReference>
<dbReference type="InterPro" id="IPR021457">
    <property type="entry name" value="DUF3108"/>
</dbReference>
<evidence type="ECO:0000313" key="2">
    <source>
        <dbReference type="Proteomes" id="UP000199759"/>
    </source>
</evidence>
<gene>
    <name evidence="1" type="ORF">SAMN04488568_101328</name>
</gene>
<sequence length="279" mass="29886">MPALFQVLVAATSLVLAGSAVGEIARESDAAAEPYPGGRVISARYSSSVLIFRVGAISLTARIDPEHYAADTVVEAAGLAALFTDFDIRAEVEGRRTEASVLPLRYAHVERTGSKVRAVDIAFDNRMASAHATPPFGSLGVPPATAEQREGVIDPISAIFLLAQARIGGEAGVCSGSLPVFDGKARYNLRLEAGESQTIRTPAWRGEALLCHAWYEPIAGYDPEDYPTQAELRYPLDIWLAPFPEHGFYLPVRLHTRAGFGGVTIQVAELDIQLASAEP</sequence>
<dbReference type="EMBL" id="FNHG01000001">
    <property type="protein sequence ID" value="SDL69223.1"/>
    <property type="molecule type" value="Genomic_DNA"/>
</dbReference>
<keyword evidence="2" id="KW-1185">Reference proteome</keyword>
<protein>
    <recommendedName>
        <fullName evidence="3">DUF3108 domain-containing protein</fullName>
    </recommendedName>
</protein>
<dbReference type="Proteomes" id="UP000199759">
    <property type="component" value="Unassembled WGS sequence"/>
</dbReference>
<accession>A0A1G9M504</accession>
<proteinExistence type="predicted"/>
<dbReference type="AlphaFoldDB" id="A0A1G9M504"/>
<evidence type="ECO:0008006" key="3">
    <source>
        <dbReference type="Google" id="ProtNLM"/>
    </source>
</evidence>
<name>A0A1G9M504_9PROT</name>
<organism evidence="1 2">
    <name type="scientific">Maricaulis salignorans</name>
    <dbReference type="NCBI Taxonomy" id="144026"/>
    <lineage>
        <taxon>Bacteria</taxon>
        <taxon>Pseudomonadati</taxon>
        <taxon>Pseudomonadota</taxon>
        <taxon>Alphaproteobacteria</taxon>
        <taxon>Maricaulales</taxon>
        <taxon>Maricaulaceae</taxon>
        <taxon>Maricaulis</taxon>
    </lineage>
</organism>
<evidence type="ECO:0000313" key="1">
    <source>
        <dbReference type="EMBL" id="SDL69223.1"/>
    </source>
</evidence>
<reference evidence="1 2" key="1">
    <citation type="submission" date="2016-10" db="EMBL/GenBank/DDBJ databases">
        <authorList>
            <person name="de Groot N.N."/>
        </authorList>
    </citation>
    <scope>NUCLEOTIDE SEQUENCE [LARGE SCALE GENOMIC DNA]</scope>
    <source>
        <strain evidence="1 2">DSM 16077</strain>
    </source>
</reference>